<reference evidence="2" key="1">
    <citation type="journal article" date="2021" name="Nat. Commun.">
        <title>Genetic determinants of endophytism in the Arabidopsis root mycobiome.</title>
        <authorList>
            <person name="Mesny F."/>
            <person name="Miyauchi S."/>
            <person name="Thiergart T."/>
            <person name="Pickel B."/>
            <person name="Atanasova L."/>
            <person name="Karlsson M."/>
            <person name="Huettel B."/>
            <person name="Barry K.W."/>
            <person name="Haridas S."/>
            <person name="Chen C."/>
            <person name="Bauer D."/>
            <person name="Andreopoulos W."/>
            <person name="Pangilinan J."/>
            <person name="LaButti K."/>
            <person name="Riley R."/>
            <person name="Lipzen A."/>
            <person name="Clum A."/>
            <person name="Drula E."/>
            <person name="Henrissat B."/>
            <person name="Kohler A."/>
            <person name="Grigoriev I.V."/>
            <person name="Martin F.M."/>
            <person name="Hacquard S."/>
        </authorList>
    </citation>
    <scope>NUCLEOTIDE SEQUENCE</scope>
    <source>
        <strain evidence="2">MPI-SDFR-AT-0120</strain>
    </source>
</reference>
<feature type="transmembrane region" description="Helical" evidence="1">
    <location>
        <begin position="189"/>
        <end position="212"/>
    </location>
</feature>
<keyword evidence="1" id="KW-1133">Transmembrane helix</keyword>
<proteinExistence type="predicted"/>
<feature type="transmembrane region" description="Helical" evidence="1">
    <location>
        <begin position="393"/>
        <end position="412"/>
    </location>
</feature>
<feature type="transmembrane region" description="Helical" evidence="1">
    <location>
        <begin position="312"/>
        <end position="330"/>
    </location>
</feature>
<feature type="transmembrane region" description="Helical" evidence="1">
    <location>
        <begin position="492"/>
        <end position="515"/>
    </location>
</feature>
<name>A0A8K0R8L2_9PLEO</name>
<feature type="transmembrane region" description="Helical" evidence="1">
    <location>
        <begin position="280"/>
        <end position="305"/>
    </location>
</feature>
<keyword evidence="1" id="KW-0472">Membrane</keyword>
<evidence type="ECO:0000256" key="1">
    <source>
        <dbReference type="SAM" id="Phobius"/>
    </source>
</evidence>
<sequence length="579" mass="64218">MAMDPIFCDHIGNTTNQPNCCFPDRQNTPICLANFNNPNKKTFTEGCRNGNCLQDCQDKKLIFSSLVQEDPTEGNGAGPMRRYSTCANVPNLAHYLSQRILEPNISSKVSQYIPEVDNIEALKNVTATVTECLTVTCQRARDSNICYRQCSSVNLLINTTTPNMTGLNQCLHSLCTGGHSSLPYADADVVGIGVFASYIMQCMLVVILWLGYAGFRMRNGHKDTAATKRTCEEVPQRTPTPQQDLFEDAIVQFHKTQCYLSGTIQVASLTYGIFDTDMLVTFLLIPLATNGILPVVMTFVLLLAVNKASLDLTILTVACWILSSLIYWILYSHIIPINSQIKKDERKAFAYQQFVYKLSAIPQCGGYSGLAACPNGFMSDTNKTVSASNKLTFLTPIIWTFSTTFLLVSLVLRRKKWFRPKNLVSQDEVISANGGEESAAFLGDSETDPQKTVSAGADSDVGRVACRNGTNRTSSRKVEQMFSEFKIRPWKYLVYIIGTMGFLAGIGMQLSLLSVSTSLRMVDRKHWSFGQVVAFTIFAPPLFDYVYDVLETRMPKNFRTGQWFQKREVPDGASGGSGA</sequence>
<protein>
    <submittedName>
        <fullName evidence="2">Uncharacterized protein</fullName>
    </submittedName>
</protein>
<evidence type="ECO:0000313" key="2">
    <source>
        <dbReference type="EMBL" id="KAH7089090.1"/>
    </source>
</evidence>
<organism evidence="2 3">
    <name type="scientific">Paraphoma chrysanthemicola</name>
    <dbReference type="NCBI Taxonomy" id="798071"/>
    <lineage>
        <taxon>Eukaryota</taxon>
        <taxon>Fungi</taxon>
        <taxon>Dikarya</taxon>
        <taxon>Ascomycota</taxon>
        <taxon>Pezizomycotina</taxon>
        <taxon>Dothideomycetes</taxon>
        <taxon>Pleosporomycetidae</taxon>
        <taxon>Pleosporales</taxon>
        <taxon>Pleosporineae</taxon>
        <taxon>Phaeosphaeriaceae</taxon>
        <taxon>Paraphoma</taxon>
    </lineage>
</organism>
<feature type="transmembrane region" description="Helical" evidence="1">
    <location>
        <begin position="527"/>
        <end position="547"/>
    </location>
</feature>
<dbReference type="AlphaFoldDB" id="A0A8K0R8L2"/>
<dbReference type="EMBL" id="JAGMVJ010000007">
    <property type="protein sequence ID" value="KAH7089090.1"/>
    <property type="molecule type" value="Genomic_DNA"/>
</dbReference>
<gene>
    <name evidence="2" type="ORF">FB567DRAFT_591202</name>
</gene>
<evidence type="ECO:0000313" key="3">
    <source>
        <dbReference type="Proteomes" id="UP000813461"/>
    </source>
</evidence>
<accession>A0A8K0R8L2</accession>
<dbReference type="OrthoDB" id="4582561at2759"/>
<comment type="caution">
    <text evidence="2">The sequence shown here is derived from an EMBL/GenBank/DDBJ whole genome shotgun (WGS) entry which is preliminary data.</text>
</comment>
<dbReference type="Proteomes" id="UP000813461">
    <property type="component" value="Unassembled WGS sequence"/>
</dbReference>
<keyword evidence="1" id="KW-0812">Transmembrane</keyword>
<keyword evidence="3" id="KW-1185">Reference proteome</keyword>